<evidence type="ECO:0000313" key="2">
    <source>
        <dbReference type="Proteomes" id="UP000384372"/>
    </source>
</evidence>
<sequence>MKRLYIIIAAMIISISGIMAQPGPVQKMAKSVFTLTTFNKDGQIIASTQGVFIDNKGTAISTFKPFIGATKATIVDASGRSTDVDAILGADELYDVAKFRIKASTAAATLASSTTPAGSKVWLVPYSIKKPAFQQEEISSVETFNNTYNYYIFITTVPENAIGCPFANKDGQVIGLMHSNGSVTAIDAQYAKQLKVTGLSTLDAALRETGIRTALPDTEQEAVMMMTLKKGQIASTDYDKYVDEFIGKFPASAYGYKEKASRLSNEAKYEESSKLMEECIKKAAKKDEAYSAYADIIYQKAVYKGDSIYTAWNIDKAIEMIRKAYSINALPAYKHQEAQYSYFKGDYQQALSMFLDLTKTNINSGELYYEAAQSKAQLNAPAGEIEVLLDSAIAVGQKTGLAAPYYLARAQFFDRKGEYRKALPDYNQYDSLTHTVDPTFFYARYKCETKLRMWQQALLDIARTCYLAPKEPTYFAEWASLDLRVKRIDEGISAAKACINLAPEYADGYLLLGLLQREKGLKQESIENLKKAQELGDTRAEEYLKQ</sequence>
<dbReference type="InterPro" id="IPR009003">
    <property type="entry name" value="Peptidase_S1_PA"/>
</dbReference>
<dbReference type="Proteomes" id="UP000384372">
    <property type="component" value="Unassembled WGS sequence"/>
</dbReference>
<dbReference type="InterPro" id="IPR011990">
    <property type="entry name" value="TPR-like_helical_dom_sf"/>
</dbReference>
<accession>A0A6A7WBR4</accession>
<dbReference type="RefSeq" id="WP_158463467.1">
    <property type="nucleotide sequence ID" value="NZ_VZAD01000059.1"/>
</dbReference>
<gene>
    <name evidence="1" type="ORF">F7D20_07410</name>
</gene>
<evidence type="ECO:0000313" key="1">
    <source>
        <dbReference type="EMBL" id="MQP11788.1"/>
    </source>
</evidence>
<dbReference type="SUPFAM" id="SSF48452">
    <property type="entry name" value="TPR-like"/>
    <property type="match status" value="2"/>
</dbReference>
<organism evidence="1 2">
    <name type="scientific">Segatella copri</name>
    <dbReference type="NCBI Taxonomy" id="165179"/>
    <lineage>
        <taxon>Bacteria</taxon>
        <taxon>Pseudomonadati</taxon>
        <taxon>Bacteroidota</taxon>
        <taxon>Bacteroidia</taxon>
        <taxon>Bacteroidales</taxon>
        <taxon>Prevotellaceae</taxon>
        <taxon>Segatella</taxon>
    </lineage>
</organism>
<dbReference type="AlphaFoldDB" id="A0A6A7WBR4"/>
<reference evidence="1 2" key="1">
    <citation type="submission" date="2019-09" db="EMBL/GenBank/DDBJ databases">
        <title>Distinct polysaccharide growth profiles of human intestinal Prevotella copri isolates.</title>
        <authorList>
            <person name="Fehlner-Peach H."/>
            <person name="Magnabosco C."/>
            <person name="Raghavan V."/>
            <person name="Scher J.U."/>
            <person name="Tett A."/>
            <person name="Cox L.M."/>
            <person name="Gottsegen C."/>
            <person name="Watters A."/>
            <person name="Wiltshire- Gordon J.D."/>
            <person name="Segata N."/>
            <person name="Bonneau R."/>
            <person name="Littman D.R."/>
        </authorList>
    </citation>
    <scope>NUCLEOTIDE SEQUENCE [LARGE SCALE GENOMIC DNA]</scope>
    <source>
        <strain evidence="2">iAQ1173</strain>
    </source>
</reference>
<name>A0A6A7WBR4_9BACT</name>
<dbReference type="EMBL" id="VZAD01000059">
    <property type="protein sequence ID" value="MQP11788.1"/>
    <property type="molecule type" value="Genomic_DNA"/>
</dbReference>
<proteinExistence type="predicted"/>
<dbReference type="Gene3D" id="1.25.40.10">
    <property type="entry name" value="Tetratricopeptide repeat domain"/>
    <property type="match status" value="2"/>
</dbReference>
<dbReference type="Gene3D" id="2.40.10.120">
    <property type="match status" value="1"/>
</dbReference>
<dbReference type="SUPFAM" id="SSF50494">
    <property type="entry name" value="Trypsin-like serine proteases"/>
    <property type="match status" value="1"/>
</dbReference>
<dbReference type="OrthoDB" id="1114009at2"/>
<comment type="caution">
    <text evidence="1">The sequence shown here is derived from an EMBL/GenBank/DDBJ whole genome shotgun (WGS) entry which is preliminary data.</text>
</comment>
<protein>
    <submittedName>
        <fullName evidence="1">Tetratricopeptide repeat protein</fullName>
    </submittedName>
</protein>
<keyword evidence="2" id="KW-1185">Reference proteome</keyword>